<protein>
    <recommendedName>
        <fullName evidence="1">RNA helicase</fullName>
        <ecNumber evidence="1">3.6.4.13</ecNumber>
    </recommendedName>
</protein>
<evidence type="ECO:0000259" key="11">
    <source>
        <dbReference type="PROSITE" id="PS51194"/>
    </source>
</evidence>
<feature type="signal peptide" evidence="9">
    <location>
        <begin position="1"/>
        <end position="17"/>
    </location>
</feature>
<comment type="similarity">
    <text evidence="6">Belongs to the DEAD box helicase family. DDX46/PRP5 subfamily.</text>
</comment>
<dbReference type="Pfam" id="PF23469">
    <property type="entry name" value="KH_12"/>
    <property type="match status" value="1"/>
</dbReference>
<keyword evidence="3 13" id="KW-0378">Hydrolase</keyword>
<keyword evidence="5" id="KW-0067">ATP-binding</keyword>
<dbReference type="PANTHER" id="PTHR47958">
    <property type="entry name" value="ATP-DEPENDENT RNA HELICASE DBP3"/>
    <property type="match status" value="1"/>
</dbReference>
<dbReference type="EC" id="3.6.4.13" evidence="1"/>
<dbReference type="Gene3D" id="3.40.50.300">
    <property type="entry name" value="P-loop containing nucleotide triphosphate hydrolases"/>
    <property type="match status" value="2"/>
</dbReference>
<dbReference type="InterPro" id="IPR014014">
    <property type="entry name" value="RNA_helicase_DEAD_Q_motif"/>
</dbReference>
<dbReference type="InterPro" id="IPR027417">
    <property type="entry name" value="P-loop_NTPase"/>
</dbReference>
<sequence>MIGIVLDLLMFPLSISADKANETMVAILGEIDHRQNLDGIGKSIDEEAVHRVHTIAEENHAPLNRLDCGDDDLDAAFQEFFNTEPTIEKEQAELNTGTDVDPLDAFMNVIYEENRQIEENRVVNEQNHEHPSMDNSSVPHIDEEEDADNQQLPDQAETPSFRSFSLTLPKEKRKELPVINHFAIDYPQFQKNLYIVPKSLSNLTNDEILASRNKGDPIRVSGKGCPAPIDTFDQAGLDSRILDVLHSMSIETPTPIQRQVLPAAMSGRDVMGIAQTGSGKTLAYVLPMIRHVLAQPMCLPGDGPVVLVIAPTRELCVQIYHETKRMTKSLQARPDERVESHVWGVQTKKDKEKKEKNERIRSVCIYGGGNGTISDQIAALKRGAEVVVCTPGRMIEILCANNGKVTTLFRTTLVILDEADRMLDLGFVPQITRILQIIRPDRQTMLFSATFPKQLEAMARSMMTTPIQIQVGKRSAVCSDIEQIVRMIGWNEDKLNVLVDLLKCCLLPEDGGNDTADSWGPNSDKFLVCTQKEKKDKDSKEEKEEKKKAISLLSTLQPKKADGEKKQKVNVIPKQPFDSVAPSPPQKGQILVFVREQSTCDEIYAHLIKNKINCLPLHGGREQTDRDSTIVDFKRKIFPVMVATSVAARGLDVRSLTLVVNYEVPDHLEDYVHRVGRTGRAGSKGTAITFVQPHLGWEKDILETFRKEKAREEKDTESWSLDGPSNTEVEVNMNGYDANFDEMADGGADDRYIPLLVRALDQSGVNTPFPLRVLASQFLSQVGAENLTLPGTGFAGKGYKFDETEEANRAEAKKQQELAFNMSLQDSAATEGMEDQEAKMEILETTGGGGKTLRELAAEAQMAQDNGEQLTDEMVHALSLFENKQGILGILAANTGGGNKQQQSIQDRVESLRRRSQTPSKPLPTLATLGTVTPIKTNSGEPSTTVQVTTKDGITFRVPKNATPERLDMIYRAAMAAEAVKLEKLSNTNNVSADGHCHEEIEVNDFPPPVRVGLTNRAELKMIAETAGVAVTTRGVYCPLNKKGVSVAPYGERKLYIAIDADSNEKMERARALINEKAEELMQGLPLSAFVTSGRYSVVD</sequence>
<feature type="short sequence motif" description="Q motif" evidence="7">
    <location>
        <begin position="230"/>
        <end position="258"/>
    </location>
</feature>
<feature type="domain" description="DEAD-box RNA helicase Q" evidence="12">
    <location>
        <begin position="230"/>
        <end position="258"/>
    </location>
</feature>
<dbReference type="PROSITE" id="PS51195">
    <property type="entry name" value="Q_MOTIF"/>
    <property type="match status" value="1"/>
</dbReference>
<evidence type="ECO:0000256" key="8">
    <source>
        <dbReference type="SAM" id="MobiDB-lite"/>
    </source>
</evidence>
<feature type="domain" description="Helicase C-terminal" evidence="11">
    <location>
        <begin position="564"/>
        <end position="722"/>
    </location>
</feature>
<evidence type="ECO:0000256" key="9">
    <source>
        <dbReference type="SAM" id="SignalP"/>
    </source>
</evidence>
<evidence type="ECO:0000256" key="3">
    <source>
        <dbReference type="ARBA" id="ARBA00022801"/>
    </source>
</evidence>
<dbReference type="CDD" id="cd18787">
    <property type="entry name" value="SF2_C_DEAD"/>
    <property type="match status" value="1"/>
</dbReference>
<dbReference type="InterPro" id="IPR001650">
    <property type="entry name" value="Helicase_C-like"/>
</dbReference>
<evidence type="ECO:0000256" key="7">
    <source>
        <dbReference type="PROSITE-ProRule" id="PRU00552"/>
    </source>
</evidence>
<evidence type="ECO:0000256" key="2">
    <source>
        <dbReference type="ARBA" id="ARBA00022741"/>
    </source>
</evidence>
<feature type="chain" id="PRO_5045323327" description="RNA helicase" evidence="9">
    <location>
        <begin position="18"/>
        <end position="1100"/>
    </location>
</feature>
<evidence type="ECO:0000256" key="4">
    <source>
        <dbReference type="ARBA" id="ARBA00022806"/>
    </source>
</evidence>
<dbReference type="SMART" id="SM00490">
    <property type="entry name" value="HELICc"/>
    <property type="match status" value="1"/>
</dbReference>
<dbReference type="EMBL" id="JARBJD010000002">
    <property type="protein sequence ID" value="KAK2964630.1"/>
    <property type="molecule type" value="Genomic_DNA"/>
</dbReference>
<evidence type="ECO:0000313" key="13">
    <source>
        <dbReference type="EMBL" id="KAK2964630.1"/>
    </source>
</evidence>
<keyword evidence="2" id="KW-0547">Nucleotide-binding</keyword>
<dbReference type="PROSITE" id="PS51192">
    <property type="entry name" value="HELICASE_ATP_BIND_1"/>
    <property type="match status" value="1"/>
</dbReference>
<dbReference type="Proteomes" id="UP001281761">
    <property type="component" value="Unassembled WGS sequence"/>
</dbReference>
<comment type="caution">
    <text evidence="13">The sequence shown here is derived from an EMBL/GenBank/DDBJ whole genome shotgun (WGS) entry which is preliminary data.</text>
</comment>
<feature type="region of interest" description="Disordered" evidence="8">
    <location>
        <begin position="127"/>
        <end position="166"/>
    </location>
</feature>
<evidence type="ECO:0000259" key="10">
    <source>
        <dbReference type="PROSITE" id="PS51192"/>
    </source>
</evidence>
<gene>
    <name evidence="13" type="ORF">BLNAU_547</name>
</gene>
<evidence type="ECO:0000256" key="6">
    <source>
        <dbReference type="ARBA" id="ARBA00038511"/>
    </source>
</evidence>
<proteinExistence type="inferred from homology"/>
<feature type="domain" description="Helicase ATP-binding" evidence="10">
    <location>
        <begin position="261"/>
        <end position="469"/>
    </location>
</feature>
<dbReference type="PROSITE" id="PS00039">
    <property type="entry name" value="DEAD_ATP_HELICASE"/>
    <property type="match status" value="1"/>
</dbReference>
<dbReference type="Pfam" id="PF00270">
    <property type="entry name" value="DEAD"/>
    <property type="match status" value="1"/>
</dbReference>
<dbReference type="SUPFAM" id="SSF52540">
    <property type="entry name" value="P-loop containing nucleoside triphosphate hydrolases"/>
    <property type="match status" value="2"/>
</dbReference>
<keyword evidence="4 13" id="KW-0347">Helicase</keyword>
<evidence type="ECO:0000256" key="1">
    <source>
        <dbReference type="ARBA" id="ARBA00012552"/>
    </source>
</evidence>
<reference evidence="13 14" key="1">
    <citation type="journal article" date="2022" name="bioRxiv">
        <title>Genomics of Preaxostyla Flagellates Illuminates Evolutionary Transitions and the Path Towards Mitochondrial Loss.</title>
        <authorList>
            <person name="Novak L.V.F."/>
            <person name="Treitli S.C."/>
            <person name="Pyrih J."/>
            <person name="Halakuc P."/>
            <person name="Pipaliya S.V."/>
            <person name="Vacek V."/>
            <person name="Brzon O."/>
            <person name="Soukal P."/>
            <person name="Eme L."/>
            <person name="Dacks J.B."/>
            <person name="Karnkowska A."/>
            <person name="Elias M."/>
            <person name="Hampl V."/>
        </authorList>
    </citation>
    <scope>NUCLEOTIDE SEQUENCE [LARGE SCALE GENOMIC DNA]</scope>
    <source>
        <strain evidence="13">NAU3</strain>
        <tissue evidence="13">Gut</tissue>
    </source>
</reference>
<name>A0ABQ9YLJ6_9EUKA</name>
<dbReference type="InterPro" id="IPR000629">
    <property type="entry name" value="RNA-helicase_DEAD-box_CS"/>
</dbReference>
<organism evidence="13 14">
    <name type="scientific">Blattamonas nauphoetae</name>
    <dbReference type="NCBI Taxonomy" id="2049346"/>
    <lineage>
        <taxon>Eukaryota</taxon>
        <taxon>Metamonada</taxon>
        <taxon>Preaxostyla</taxon>
        <taxon>Oxymonadida</taxon>
        <taxon>Blattamonas</taxon>
    </lineage>
</organism>
<evidence type="ECO:0000313" key="14">
    <source>
        <dbReference type="Proteomes" id="UP001281761"/>
    </source>
</evidence>
<accession>A0ABQ9YLJ6</accession>
<evidence type="ECO:0000259" key="12">
    <source>
        <dbReference type="PROSITE" id="PS51195"/>
    </source>
</evidence>
<dbReference type="PROSITE" id="PS51194">
    <property type="entry name" value="HELICASE_CTER"/>
    <property type="match status" value="1"/>
</dbReference>
<dbReference type="GO" id="GO:0003724">
    <property type="term" value="F:RNA helicase activity"/>
    <property type="evidence" value="ECO:0007669"/>
    <property type="project" value="UniProtKB-EC"/>
</dbReference>
<evidence type="ECO:0000256" key="5">
    <source>
        <dbReference type="ARBA" id="ARBA00022840"/>
    </source>
</evidence>
<dbReference type="GO" id="GO:0016787">
    <property type="term" value="F:hydrolase activity"/>
    <property type="evidence" value="ECO:0007669"/>
    <property type="project" value="UniProtKB-KW"/>
</dbReference>
<dbReference type="InterPro" id="IPR014001">
    <property type="entry name" value="Helicase_ATP-bd"/>
</dbReference>
<dbReference type="InterPro" id="IPR056149">
    <property type="entry name" value="PRP5/DDX46/KHDC4_KH"/>
</dbReference>
<dbReference type="InterPro" id="IPR011545">
    <property type="entry name" value="DEAD/DEAH_box_helicase_dom"/>
</dbReference>
<feature type="compositionally biased region" description="Polar residues" evidence="8">
    <location>
        <begin position="149"/>
        <end position="166"/>
    </location>
</feature>
<keyword evidence="9" id="KW-0732">Signal</keyword>
<keyword evidence="14" id="KW-1185">Reference proteome</keyword>
<dbReference type="Pfam" id="PF00271">
    <property type="entry name" value="Helicase_C"/>
    <property type="match status" value="1"/>
</dbReference>
<dbReference type="SMART" id="SM00487">
    <property type="entry name" value="DEXDc"/>
    <property type="match status" value="1"/>
</dbReference>